<comment type="caution">
    <text evidence="1">The sequence shown here is derived from an EMBL/GenBank/DDBJ whole genome shotgun (WGS) entry which is preliminary data.</text>
</comment>
<dbReference type="AlphaFoldDB" id="A0A0F9L3K4"/>
<evidence type="ECO:0000313" key="1">
    <source>
        <dbReference type="EMBL" id="KKM88353.1"/>
    </source>
</evidence>
<sequence>MMASNDSNIQSPIKCGICRTEIVEGSRLYQVGRNLSVICGDCREIFSDEDLEVVLNLFILYGGYFGMLKRKSYPTTDFVGDLVEELDASEGSLDIEQVNLKMLHSALMHGLTPEQYINKLRLFIE</sequence>
<organism evidence="1">
    <name type="scientific">marine sediment metagenome</name>
    <dbReference type="NCBI Taxonomy" id="412755"/>
    <lineage>
        <taxon>unclassified sequences</taxon>
        <taxon>metagenomes</taxon>
        <taxon>ecological metagenomes</taxon>
    </lineage>
</organism>
<proteinExistence type="predicted"/>
<reference evidence="1" key="1">
    <citation type="journal article" date="2015" name="Nature">
        <title>Complex archaea that bridge the gap between prokaryotes and eukaryotes.</title>
        <authorList>
            <person name="Spang A."/>
            <person name="Saw J.H."/>
            <person name="Jorgensen S.L."/>
            <person name="Zaremba-Niedzwiedzka K."/>
            <person name="Martijn J."/>
            <person name="Lind A.E."/>
            <person name="van Eijk R."/>
            <person name="Schleper C."/>
            <person name="Guy L."/>
            <person name="Ettema T.J."/>
        </authorList>
    </citation>
    <scope>NUCLEOTIDE SEQUENCE</scope>
</reference>
<name>A0A0F9L3K4_9ZZZZ</name>
<accession>A0A0F9L3K4</accession>
<gene>
    <name evidence="1" type="ORF">LCGC14_1259570</name>
</gene>
<protein>
    <submittedName>
        <fullName evidence="1">Uncharacterized protein</fullName>
    </submittedName>
</protein>
<dbReference type="EMBL" id="LAZR01006968">
    <property type="protein sequence ID" value="KKM88353.1"/>
    <property type="molecule type" value="Genomic_DNA"/>
</dbReference>